<dbReference type="AlphaFoldDB" id="A0ABC9GUN0"/>
<name>A0ABC9GUN0_9POAL</name>
<dbReference type="Gene3D" id="3.80.10.10">
    <property type="entry name" value="Ribonuclease Inhibitor"/>
    <property type="match status" value="1"/>
</dbReference>
<proteinExistence type="predicted"/>
<dbReference type="Pfam" id="PF24758">
    <property type="entry name" value="LRR_At5g56370"/>
    <property type="match status" value="1"/>
</dbReference>
<feature type="domain" description="F-box/LRR-repeat protein 15/At3g58940/PEG3-like LRR" evidence="2">
    <location>
        <begin position="184"/>
        <end position="304"/>
    </location>
</feature>
<evidence type="ECO:0000313" key="3">
    <source>
        <dbReference type="EMBL" id="CAM0145294.1"/>
    </source>
</evidence>
<evidence type="ECO:0000313" key="4">
    <source>
        <dbReference type="Proteomes" id="UP001497457"/>
    </source>
</evidence>
<organism evidence="3 4">
    <name type="scientific">Urochloa decumbens</name>
    <dbReference type="NCBI Taxonomy" id="240449"/>
    <lineage>
        <taxon>Eukaryota</taxon>
        <taxon>Viridiplantae</taxon>
        <taxon>Streptophyta</taxon>
        <taxon>Embryophyta</taxon>
        <taxon>Tracheophyta</taxon>
        <taxon>Spermatophyta</taxon>
        <taxon>Magnoliopsida</taxon>
        <taxon>Liliopsida</taxon>
        <taxon>Poales</taxon>
        <taxon>Poaceae</taxon>
        <taxon>PACMAD clade</taxon>
        <taxon>Panicoideae</taxon>
        <taxon>Panicodae</taxon>
        <taxon>Paniceae</taxon>
        <taxon>Melinidinae</taxon>
        <taxon>Urochloa</taxon>
    </lineage>
</organism>
<accession>A0ABC9GUN0</accession>
<sequence>MARSPQSGGKQHLQLLPAINSKTFPLSLIDSQIAQASLNSPMEQPQSEAKRARPSPSPPPSQSQAAGAEPEEEDRLSALDNASLHAILARLPLRDAAATTILSRRWPLVFATLPRLRVKCGTFNRRDYGDDDHCEDNDRWLDALDCVLAGRAAPVSAFDVQTKLMCEEECWFVDLFSEICGSGGLRELCITNNSLIDCYQVPFPVYNCQTLTSLELYCCRLRVPGNLTGLRAVRSLHLGVVVATDADIRRMISQCQAMDRLVLDDIRKARNIVIRAPSLEKLEINLFRPQCISVKKAPRLDSVKLGLFYGSAHDSDTEDTEGDLSMSESEGDDIFNFGEMEEREHQQMDEIGNLLAFLGGVGRSKSKTLSLKLERPYSKVLGKAKNSVPMALPKKCYLLGLQKLTLTMDHSHEAVAMLVSCLLNSSPNLKDLEITDPYDMKYPQPLVAEFWEKQIDAECIQNHLSTVTFDMSSSFFKGPPCLSLARFLVMNARVLDRMSLKYRRWVDVRHDQSDDKAMYDEFEHKVMLERHELHEAMVETVRSELYSWPKASLGARLELCPC</sequence>
<feature type="compositionally biased region" description="Polar residues" evidence="1">
    <location>
        <begin position="35"/>
        <end position="46"/>
    </location>
</feature>
<reference evidence="3" key="1">
    <citation type="submission" date="2024-10" db="EMBL/GenBank/DDBJ databases">
        <authorList>
            <person name="Ryan C."/>
        </authorList>
    </citation>
    <scope>NUCLEOTIDE SEQUENCE [LARGE SCALE GENOMIC DNA]</scope>
</reference>
<evidence type="ECO:0000256" key="1">
    <source>
        <dbReference type="SAM" id="MobiDB-lite"/>
    </source>
</evidence>
<dbReference type="InterPro" id="IPR050232">
    <property type="entry name" value="FBL13/AtMIF1-like"/>
</dbReference>
<evidence type="ECO:0000259" key="2">
    <source>
        <dbReference type="Pfam" id="PF24758"/>
    </source>
</evidence>
<comment type="caution">
    <text evidence="3">The sequence shown here is derived from an EMBL/GenBank/DDBJ whole genome shotgun (WGS) entry which is preliminary data.</text>
</comment>
<dbReference type="InterPro" id="IPR032675">
    <property type="entry name" value="LRR_dom_sf"/>
</dbReference>
<dbReference type="InterPro" id="IPR055411">
    <property type="entry name" value="LRR_FXL15/At3g58940/PEG3-like"/>
</dbReference>
<dbReference type="SUPFAM" id="SSF52047">
    <property type="entry name" value="RNI-like"/>
    <property type="match status" value="1"/>
</dbReference>
<dbReference type="PANTHER" id="PTHR31900:SF30">
    <property type="entry name" value="SUPERFAMILY PROTEIN, PUTATIVE-RELATED"/>
    <property type="match status" value="1"/>
</dbReference>
<gene>
    <name evidence="3" type="ORF">URODEC1_LOCUS119045</name>
</gene>
<dbReference type="PANTHER" id="PTHR31900">
    <property type="entry name" value="F-BOX/RNI SUPERFAMILY PROTEIN-RELATED"/>
    <property type="match status" value="1"/>
</dbReference>
<dbReference type="EMBL" id="CAXIPR030000178">
    <property type="protein sequence ID" value="CAM0145294.1"/>
    <property type="molecule type" value="Genomic_DNA"/>
</dbReference>
<keyword evidence="4" id="KW-1185">Reference proteome</keyword>
<dbReference type="Proteomes" id="UP001497457">
    <property type="component" value="Unassembled WGS sequence"/>
</dbReference>
<protein>
    <recommendedName>
        <fullName evidence="2">F-box/LRR-repeat protein 15/At3g58940/PEG3-like LRR domain-containing protein</fullName>
    </recommendedName>
</protein>
<feature type="region of interest" description="Disordered" evidence="1">
    <location>
        <begin position="35"/>
        <end position="75"/>
    </location>
</feature>